<dbReference type="EMBL" id="BFAV01000038">
    <property type="protein sequence ID" value="GBF32496.1"/>
    <property type="molecule type" value="Genomic_DNA"/>
</dbReference>
<keyword evidence="4 5" id="KW-0472">Membrane</keyword>
<dbReference type="PANTHER" id="PTHR37306">
    <property type="entry name" value="COLICIN V PRODUCTION PROTEIN"/>
    <property type="match status" value="1"/>
</dbReference>
<dbReference type="PANTHER" id="PTHR37306:SF1">
    <property type="entry name" value="COLICIN V PRODUCTION PROTEIN"/>
    <property type="match status" value="1"/>
</dbReference>
<organism evidence="6 7">
    <name type="scientific">Desulfocucumis palustris</name>
    <dbReference type="NCBI Taxonomy" id="1898651"/>
    <lineage>
        <taxon>Bacteria</taxon>
        <taxon>Bacillati</taxon>
        <taxon>Bacillota</taxon>
        <taxon>Clostridia</taxon>
        <taxon>Eubacteriales</taxon>
        <taxon>Desulfocucumaceae</taxon>
        <taxon>Desulfocucumis</taxon>
    </lineage>
</organism>
<evidence type="ECO:0000256" key="1">
    <source>
        <dbReference type="ARBA" id="ARBA00004141"/>
    </source>
</evidence>
<feature type="transmembrane region" description="Helical" evidence="5">
    <location>
        <begin position="144"/>
        <end position="161"/>
    </location>
</feature>
<reference evidence="7" key="1">
    <citation type="submission" date="2018-02" db="EMBL/GenBank/DDBJ databases">
        <title>Genome sequence of Desulfocucumis palustris strain NAW-5.</title>
        <authorList>
            <person name="Watanabe M."/>
            <person name="Kojima H."/>
            <person name="Fukui M."/>
        </authorList>
    </citation>
    <scope>NUCLEOTIDE SEQUENCE [LARGE SCALE GENOMIC DNA]</scope>
    <source>
        <strain evidence="7">NAW-5</strain>
    </source>
</reference>
<evidence type="ECO:0000313" key="6">
    <source>
        <dbReference type="EMBL" id="GBF32496.1"/>
    </source>
</evidence>
<evidence type="ECO:0000256" key="5">
    <source>
        <dbReference type="SAM" id="Phobius"/>
    </source>
</evidence>
<comment type="caution">
    <text evidence="6">The sequence shown here is derived from an EMBL/GenBank/DDBJ whole genome shotgun (WGS) entry which is preliminary data.</text>
</comment>
<evidence type="ECO:0000313" key="7">
    <source>
        <dbReference type="Proteomes" id="UP000239549"/>
    </source>
</evidence>
<accession>A0A2L2XE36</accession>
<dbReference type="GO" id="GO:0016020">
    <property type="term" value="C:membrane"/>
    <property type="evidence" value="ECO:0007669"/>
    <property type="project" value="UniProtKB-SubCell"/>
</dbReference>
<dbReference type="Pfam" id="PF02674">
    <property type="entry name" value="Colicin_V"/>
    <property type="match status" value="2"/>
</dbReference>
<evidence type="ECO:0000256" key="4">
    <source>
        <dbReference type="ARBA" id="ARBA00023136"/>
    </source>
</evidence>
<name>A0A2L2XE36_9FIRM</name>
<comment type="subcellular location">
    <subcellularLocation>
        <location evidence="1">Membrane</location>
        <topology evidence="1">Multi-pass membrane protein</topology>
    </subcellularLocation>
</comment>
<dbReference type="InterPro" id="IPR003825">
    <property type="entry name" value="Colicin-V_CvpA"/>
</dbReference>
<evidence type="ECO:0000256" key="2">
    <source>
        <dbReference type="ARBA" id="ARBA00022692"/>
    </source>
</evidence>
<protein>
    <submittedName>
        <fullName evidence="6">Membrane protein</fullName>
    </submittedName>
</protein>
<feature type="transmembrane region" description="Helical" evidence="5">
    <location>
        <begin position="167"/>
        <end position="185"/>
    </location>
</feature>
<keyword evidence="7" id="KW-1185">Reference proteome</keyword>
<proteinExistence type="predicted"/>
<evidence type="ECO:0000256" key="3">
    <source>
        <dbReference type="ARBA" id="ARBA00022989"/>
    </source>
</evidence>
<dbReference type="GO" id="GO:0009403">
    <property type="term" value="P:toxin biosynthetic process"/>
    <property type="evidence" value="ECO:0007669"/>
    <property type="project" value="InterPro"/>
</dbReference>
<sequence>MVIIIILAWSAWQGFRSGLLKGAARFTGLIAGLVSAFAYYEDLAEYAEEKWHLGSLIYDRLIWPNFPLNPVKIMEKLPALQDFNNFTLYGDWIPRLSLEGKFQEIGDAFSRLLASGVLEICSFVLIFLLVSQGIYIIGTAASKILSFTLIGLINNIGGAAFGLVRGIFVVLILTALAVSLQWPLAMTSGGKDSRWLADGLAHSRMAPYFLKVINIYKNDLPGFSPGNIV</sequence>
<feature type="transmembrane region" description="Helical" evidence="5">
    <location>
        <begin position="112"/>
        <end position="137"/>
    </location>
</feature>
<keyword evidence="2 5" id="KW-0812">Transmembrane</keyword>
<dbReference type="AlphaFoldDB" id="A0A2L2XE36"/>
<dbReference type="Proteomes" id="UP000239549">
    <property type="component" value="Unassembled WGS sequence"/>
</dbReference>
<keyword evidence="3 5" id="KW-1133">Transmembrane helix</keyword>
<gene>
    <name evidence="6" type="ORF">DCCM_0692</name>
</gene>